<organism evidence="2 3">
    <name type="scientific">Myotis myotis</name>
    <name type="common">Greater mouse-eared bat</name>
    <name type="synonym">Vespertilio myotis</name>
    <dbReference type="NCBI Taxonomy" id="51298"/>
    <lineage>
        <taxon>Eukaryota</taxon>
        <taxon>Metazoa</taxon>
        <taxon>Chordata</taxon>
        <taxon>Craniata</taxon>
        <taxon>Vertebrata</taxon>
        <taxon>Euteleostomi</taxon>
        <taxon>Mammalia</taxon>
        <taxon>Eutheria</taxon>
        <taxon>Laurasiatheria</taxon>
        <taxon>Chiroptera</taxon>
        <taxon>Yangochiroptera</taxon>
        <taxon>Vespertilionidae</taxon>
        <taxon>Myotis</taxon>
    </lineage>
</organism>
<accession>A0A7J7RCU7</accession>
<reference evidence="2 3" key="1">
    <citation type="journal article" date="2020" name="Nature">
        <title>Six reference-quality genomes reveal evolution of bat adaptations.</title>
        <authorList>
            <person name="Jebb D."/>
            <person name="Huang Z."/>
            <person name="Pippel M."/>
            <person name="Hughes G.M."/>
            <person name="Lavrichenko K."/>
            <person name="Devanna P."/>
            <person name="Winkler S."/>
            <person name="Jermiin L.S."/>
            <person name="Skirmuntt E.C."/>
            <person name="Katzourakis A."/>
            <person name="Burkitt-Gray L."/>
            <person name="Ray D.A."/>
            <person name="Sullivan K.A.M."/>
            <person name="Roscito J.G."/>
            <person name="Kirilenko B.M."/>
            <person name="Davalos L.M."/>
            <person name="Corthals A.P."/>
            <person name="Power M.L."/>
            <person name="Jones G."/>
            <person name="Ransome R.D."/>
            <person name="Dechmann D.K.N."/>
            <person name="Locatelli A.G."/>
            <person name="Puechmaille S.J."/>
            <person name="Fedrigo O."/>
            <person name="Jarvis E.D."/>
            <person name="Hiller M."/>
            <person name="Vernes S.C."/>
            <person name="Myers E.W."/>
            <person name="Teeling E.C."/>
        </authorList>
    </citation>
    <scope>NUCLEOTIDE SEQUENCE [LARGE SCALE GENOMIC DNA]</scope>
    <source>
        <strain evidence="2">MMyoMyo1</strain>
        <tissue evidence="2">Flight muscle</tissue>
    </source>
</reference>
<dbReference type="AlphaFoldDB" id="A0A7J7RCU7"/>
<evidence type="ECO:0000313" key="3">
    <source>
        <dbReference type="Proteomes" id="UP000527355"/>
    </source>
</evidence>
<dbReference type="EMBL" id="JABWUV010000030">
    <property type="protein sequence ID" value="KAF6273962.1"/>
    <property type="molecule type" value="Genomic_DNA"/>
</dbReference>
<dbReference type="Proteomes" id="UP000527355">
    <property type="component" value="Unassembled WGS sequence"/>
</dbReference>
<proteinExistence type="predicted"/>
<evidence type="ECO:0000313" key="2">
    <source>
        <dbReference type="EMBL" id="KAF6273962.1"/>
    </source>
</evidence>
<gene>
    <name evidence="2" type="ORF">mMyoMyo1_010818</name>
</gene>
<evidence type="ECO:0000256" key="1">
    <source>
        <dbReference type="SAM" id="MobiDB-lite"/>
    </source>
</evidence>
<feature type="region of interest" description="Disordered" evidence="1">
    <location>
        <begin position="1"/>
        <end position="21"/>
    </location>
</feature>
<feature type="region of interest" description="Disordered" evidence="1">
    <location>
        <begin position="110"/>
        <end position="150"/>
    </location>
</feature>
<protein>
    <submittedName>
        <fullName evidence="2">Uncharacterized protein</fullName>
    </submittedName>
</protein>
<comment type="caution">
    <text evidence="2">The sequence shown here is derived from an EMBL/GenBank/DDBJ whole genome shotgun (WGS) entry which is preliminary data.</text>
</comment>
<keyword evidence="3" id="KW-1185">Reference proteome</keyword>
<name>A0A7J7RCU7_MYOMY</name>
<sequence>MWQPHSNLPAPTCCSPAHPGVEEPGAAQRVEWAQVTFPPEQQAPTTANLGCDLAQQCRSCSRPVVTITSKKAKLQTCEPASPHPYHPSWWNLVWRHLRWQPLVTKRQHWGLTGLEPNSPSQDGTETEETQTRRGHQTPWQATLPRGPRSQ</sequence>